<name>A0ABU7VSI9_9BACL</name>
<evidence type="ECO:0000259" key="3">
    <source>
        <dbReference type="PROSITE" id="PS50853"/>
    </source>
</evidence>
<dbReference type="InterPro" id="IPR013783">
    <property type="entry name" value="Ig-like_fold"/>
</dbReference>
<dbReference type="Gene3D" id="2.60.40.2810">
    <property type="match status" value="1"/>
</dbReference>
<feature type="domain" description="SLH" evidence="4">
    <location>
        <begin position="1113"/>
        <end position="1176"/>
    </location>
</feature>
<dbReference type="Pfam" id="PF17963">
    <property type="entry name" value="Big_9"/>
    <property type="match status" value="1"/>
</dbReference>
<dbReference type="InterPro" id="IPR042229">
    <property type="entry name" value="Listeria/Bacterioides_rpt_sf"/>
</dbReference>
<reference evidence="5 6" key="1">
    <citation type="submission" date="2024-02" db="EMBL/GenBank/DDBJ databases">
        <title>A nitrogen-fixing paenibacillus bacterium.</title>
        <authorList>
            <person name="Zhang W.L."/>
            <person name="Chen S.F."/>
        </authorList>
    </citation>
    <scope>NUCLEOTIDE SEQUENCE [LARGE SCALE GENOMIC DNA]</scope>
    <source>
        <strain evidence="5 6">M1</strain>
    </source>
</reference>
<dbReference type="InterPro" id="IPR001119">
    <property type="entry name" value="SLH_dom"/>
</dbReference>
<feature type="domain" description="SLH" evidence="4">
    <location>
        <begin position="1051"/>
        <end position="1112"/>
    </location>
</feature>
<dbReference type="SUPFAM" id="SSF49265">
    <property type="entry name" value="Fibronectin type III"/>
    <property type="match status" value="1"/>
</dbReference>
<feature type="domain" description="SLH" evidence="4">
    <location>
        <begin position="1184"/>
        <end position="1246"/>
    </location>
</feature>
<dbReference type="InterPro" id="IPR036116">
    <property type="entry name" value="FN3_sf"/>
</dbReference>
<dbReference type="Gene3D" id="3.90.1340.10">
    <property type="entry name" value="Phage tail collar domain"/>
    <property type="match status" value="3"/>
</dbReference>
<dbReference type="SMART" id="SM00060">
    <property type="entry name" value="FN3"/>
    <property type="match status" value="1"/>
</dbReference>
<comment type="caution">
    <text evidence="5">The sequence shown here is derived from an EMBL/GenBank/DDBJ whole genome shotgun (WGS) entry which is preliminary data.</text>
</comment>
<dbReference type="PANTHER" id="PTHR43308">
    <property type="entry name" value="OUTER MEMBRANE PROTEIN ALPHA-RELATED"/>
    <property type="match status" value="1"/>
</dbReference>
<dbReference type="Pfam" id="PF00395">
    <property type="entry name" value="SLH"/>
    <property type="match status" value="3"/>
</dbReference>
<evidence type="ECO:0000256" key="2">
    <source>
        <dbReference type="SAM" id="MobiDB-lite"/>
    </source>
</evidence>
<feature type="compositionally biased region" description="Polar residues" evidence="2">
    <location>
        <begin position="829"/>
        <end position="841"/>
    </location>
</feature>
<feature type="domain" description="Fibronectin type-III" evidence="3">
    <location>
        <begin position="594"/>
        <end position="687"/>
    </location>
</feature>
<dbReference type="InterPro" id="IPR013378">
    <property type="entry name" value="InlB-like_B-rpt"/>
</dbReference>
<dbReference type="PANTHER" id="PTHR43308:SF5">
    <property type="entry name" value="S-LAYER PROTEIN _ PEPTIDOGLYCAN ENDO-BETA-N-ACETYLGLUCOSAMINIDASE"/>
    <property type="match status" value="1"/>
</dbReference>
<dbReference type="InterPro" id="IPR037053">
    <property type="entry name" value="Phage_tail_collar_dom_sf"/>
</dbReference>
<evidence type="ECO:0000313" key="6">
    <source>
        <dbReference type="Proteomes" id="UP001306950"/>
    </source>
</evidence>
<sequence length="1249" mass="131502">MGLSKRRLFGTTFKTFLVFLLGLPLAFGGGGGFTAVKTAMAAATQPFISEIRLFPYNTGINGWIYCAGQELFFAQYPALFSIFGNKFGGDGKTTFALPDLRGYEPLKGTGYYIAVDGKYPFAEDDNLGGPRAAGEIRMFPFSYDRSVLGWLPANGAEVSKSAYPELYDFYGDTFGAAFGSDSFRLPDLEPFMMDNNGYMGIRYYVSTSNNPTAGPENSDYFTGELVSFAKEWADSPWPEADGRALPVIDNPGLSDLLNNQYGYDGANFNLPDLGNNSYGFTYYVADDGIDPGRIDEAPMALQDSYNTTENSKLNVNRENGVLSNDTGAITAKAVDMPAHGVLGFKQDGSFTYEPEANFRGTDHFTYIASNDNTSSEKTSVTIAVDEATPTITGVEDGGIYSGDVIIEYTNGTGKLNGRDFASGGTVSAEGVHDLTVTSPSGAKSVSVHFTVDKTAPTVVGVSPGGKYNSEVAILFNEGYATLDGSPFSNGGVVSNEGDHTLMVTDAAGNTTKINFLLYYPRVVAFDSNGGTSIDAQTVNYGDTASIPAEPAKTGFTFAGWYTDNLFRELFDFQSPVTDNLTLFAKWRDSISVSTPSAPADLIATPGDRRVMLHWTTVTGATYYDIYQGTSPGDYGELPVFSVTEATYNATGLMNGTTYYFAVKAGNEAGSSDFSNEAAAAPAALPSPGGADLSGLLVSGGTLSPGFDPAVTNYSVTVPNGVTSITITPMTADSGLRITIGGAEVAAGEASAPISLNVGTNVILVSVDTGNGDGKTYQIIVTRESEISSPNPDPGSGSGGSDSGSGSGRDSGKNGSDRTTTVPDKEITPNEPNAGTLQFSVNGQTGSGMLGKITEHQADGKSIWTVELDAAELTKLLDDTGEAAVIRLISSTEADSVEVILNGESAAELITKQAKLEIVTPIGSYTVPVSQLGADKWPTGTNFKVTIAKGGSEAAELLGQAADRAGFKPIGAPVDFELLAITGEHSVPIDRFDSFVTRELPLPEGTLPERVTAIVLDRDGTIHPVPTAITVRDGVSYAVIRSLTNSLYALVENEAAFADMDGHWAEPAVDDLASRMVIKGVDSSRFVPEQAVSRAEFAIILVRALGLEGGQGEAASEFRDVAPEAWFGGAVIQASEYGLIRGYEDGTFQPSGTITREEAIVILVRAMKLAGLEQADGMGNALGPLAAYKDSADIGGWAREDVATAVRQGLVNGSGGKLSPKDSITRAETAAMVQRLLIEAGLIGEIDLEN</sequence>
<proteinExistence type="predicted"/>
<evidence type="ECO:0000313" key="5">
    <source>
        <dbReference type="EMBL" id="MEF2966755.1"/>
    </source>
</evidence>
<feature type="region of interest" description="Disordered" evidence="2">
    <location>
        <begin position="782"/>
        <end position="841"/>
    </location>
</feature>
<accession>A0ABU7VSI9</accession>
<dbReference type="InterPro" id="IPR025883">
    <property type="entry name" value="Cadherin-like_domain"/>
</dbReference>
<dbReference type="Pfam" id="PF09479">
    <property type="entry name" value="Flg_new"/>
    <property type="match status" value="1"/>
</dbReference>
<dbReference type="Proteomes" id="UP001306950">
    <property type="component" value="Unassembled WGS sequence"/>
</dbReference>
<dbReference type="SUPFAM" id="SSF88874">
    <property type="entry name" value="Receptor-binding domain of short tail fibre protein gp12"/>
    <property type="match status" value="3"/>
</dbReference>
<keyword evidence="6" id="KW-1185">Reference proteome</keyword>
<gene>
    <name evidence="5" type="ORF">V3851_13015</name>
</gene>
<dbReference type="Pfam" id="PF07484">
    <property type="entry name" value="Collar"/>
    <property type="match status" value="3"/>
</dbReference>
<evidence type="ECO:0000259" key="4">
    <source>
        <dbReference type="PROSITE" id="PS51272"/>
    </source>
</evidence>
<dbReference type="InterPro" id="IPR011083">
    <property type="entry name" value="Phage_tail_collar_dom"/>
</dbReference>
<dbReference type="EMBL" id="JAZHPZ010000005">
    <property type="protein sequence ID" value="MEF2966755.1"/>
    <property type="molecule type" value="Genomic_DNA"/>
</dbReference>
<dbReference type="Pfam" id="PF12733">
    <property type="entry name" value="Cadherin-like"/>
    <property type="match status" value="1"/>
</dbReference>
<feature type="compositionally biased region" description="Gly residues" evidence="2">
    <location>
        <begin position="795"/>
        <end position="808"/>
    </location>
</feature>
<dbReference type="NCBIfam" id="TIGR02543">
    <property type="entry name" value="List_Bact_rpt"/>
    <property type="match status" value="1"/>
</dbReference>
<dbReference type="CDD" id="cd00063">
    <property type="entry name" value="FN3"/>
    <property type="match status" value="1"/>
</dbReference>
<dbReference type="PROSITE" id="PS50853">
    <property type="entry name" value="FN3"/>
    <property type="match status" value="1"/>
</dbReference>
<dbReference type="InterPro" id="IPR051465">
    <property type="entry name" value="Cell_Envelope_Struct_Comp"/>
</dbReference>
<dbReference type="Gene3D" id="2.60.40.4270">
    <property type="entry name" value="Listeria-Bacteroides repeat domain"/>
    <property type="match status" value="1"/>
</dbReference>
<dbReference type="PROSITE" id="PS51272">
    <property type="entry name" value="SLH"/>
    <property type="match status" value="3"/>
</dbReference>
<comment type="subcellular location">
    <subcellularLocation>
        <location evidence="1">Cell envelope</location>
    </subcellularLocation>
</comment>
<protein>
    <submittedName>
        <fullName evidence="5">Tail fiber protein</fullName>
    </submittedName>
</protein>
<dbReference type="Gene3D" id="2.60.40.10">
    <property type="entry name" value="Immunoglobulins"/>
    <property type="match status" value="1"/>
</dbReference>
<dbReference type="InterPro" id="IPR003961">
    <property type="entry name" value="FN3_dom"/>
</dbReference>
<evidence type="ECO:0000256" key="1">
    <source>
        <dbReference type="ARBA" id="ARBA00004196"/>
    </source>
</evidence>
<organism evidence="5 6">
    <name type="scientific">Paenibacillus haidiansis</name>
    <dbReference type="NCBI Taxonomy" id="1574488"/>
    <lineage>
        <taxon>Bacteria</taxon>
        <taxon>Bacillati</taxon>
        <taxon>Bacillota</taxon>
        <taxon>Bacilli</taxon>
        <taxon>Bacillales</taxon>
        <taxon>Paenibacillaceae</taxon>
        <taxon>Paenibacillus</taxon>
    </lineage>
</organism>
<dbReference type="RefSeq" id="WP_331846966.1">
    <property type="nucleotide sequence ID" value="NZ_JAZHPZ010000005.1"/>
</dbReference>